<dbReference type="Pfam" id="PF10694">
    <property type="entry name" value="DUF2500"/>
    <property type="match status" value="1"/>
</dbReference>
<keyword evidence="1" id="KW-0472">Membrane</keyword>
<evidence type="ECO:0000256" key="1">
    <source>
        <dbReference type="SAM" id="Phobius"/>
    </source>
</evidence>
<gene>
    <name evidence="2" type="ORF">EAV92_08910</name>
</gene>
<name>A0A3G3JXU0_9BACL</name>
<dbReference type="KEGG" id="coh:EAV92_08910"/>
<keyword evidence="3" id="KW-1185">Reference proteome</keyword>
<reference evidence="2 3" key="1">
    <citation type="submission" date="2018-10" db="EMBL/GenBank/DDBJ databases">
        <title>Genome Sequence of Cohnella sp.</title>
        <authorList>
            <person name="Srinivasan S."/>
            <person name="Kim M.K."/>
        </authorList>
    </citation>
    <scope>NUCLEOTIDE SEQUENCE [LARGE SCALE GENOMIC DNA]</scope>
    <source>
        <strain evidence="2 3">18JY8-7</strain>
    </source>
</reference>
<keyword evidence="1" id="KW-1133">Transmembrane helix</keyword>
<feature type="transmembrane region" description="Helical" evidence="1">
    <location>
        <begin position="15"/>
        <end position="38"/>
    </location>
</feature>
<dbReference type="Gene3D" id="2.40.50.660">
    <property type="match status" value="1"/>
</dbReference>
<dbReference type="EMBL" id="CP033433">
    <property type="protein sequence ID" value="AYQ72671.1"/>
    <property type="molecule type" value="Genomic_DNA"/>
</dbReference>
<dbReference type="Proteomes" id="UP000269097">
    <property type="component" value="Chromosome"/>
</dbReference>
<organism evidence="2 3">
    <name type="scientific">Cohnella candidum</name>
    <dbReference type="NCBI Taxonomy" id="2674991"/>
    <lineage>
        <taxon>Bacteria</taxon>
        <taxon>Bacillati</taxon>
        <taxon>Bacillota</taxon>
        <taxon>Bacilli</taxon>
        <taxon>Bacillales</taxon>
        <taxon>Paenibacillaceae</taxon>
        <taxon>Cohnella</taxon>
    </lineage>
</organism>
<protein>
    <submittedName>
        <fullName evidence="2">DUF2500 domain-containing protein</fullName>
    </submittedName>
</protein>
<sequence length="139" mass="15245">MFGNDPGFGGFDGGFGAMGTIIPLFFIVVLGIIAFSAIRGIAQWNRNNAQPVLTVDARLVSKRTHVSHHHHSDGNDSFQHSTTSSTTYYATFEVQSGDRMEFRINGAEFGMLAEGDNGKLSFQGTRYLGFSRAQRSEAY</sequence>
<proteinExistence type="predicted"/>
<dbReference type="InterPro" id="IPR019635">
    <property type="entry name" value="DUF2500"/>
</dbReference>
<accession>A0A3G3JXU0</accession>
<dbReference type="AlphaFoldDB" id="A0A3G3JXU0"/>
<keyword evidence="1" id="KW-0812">Transmembrane</keyword>
<evidence type="ECO:0000313" key="3">
    <source>
        <dbReference type="Proteomes" id="UP000269097"/>
    </source>
</evidence>
<dbReference type="RefSeq" id="WP_123040753.1">
    <property type="nucleotide sequence ID" value="NZ_CP033433.1"/>
</dbReference>
<evidence type="ECO:0000313" key="2">
    <source>
        <dbReference type="EMBL" id="AYQ72671.1"/>
    </source>
</evidence>